<gene>
    <name evidence="2" type="ORF">CULCOIPH005_02790</name>
</gene>
<proteinExistence type="predicted"/>
<dbReference type="Proteomes" id="UP001205910">
    <property type="component" value="Unassembled WGS sequence"/>
</dbReference>
<sequence length="71" mass="8344">MGTRIQEAEKILKSLESYKDPEIFISREELRRFTDVKKRLDELATQFQEAESTLLAVMEKARAFDIFDFGI</sequence>
<feature type="coiled-coil region" evidence="1">
    <location>
        <begin position="33"/>
        <end position="60"/>
    </location>
</feature>
<evidence type="ECO:0000313" key="2">
    <source>
        <dbReference type="EMBL" id="GJJ42090.1"/>
    </source>
</evidence>
<dbReference type="EMBL" id="BQFK01000001">
    <property type="protein sequence ID" value="GJJ42090.1"/>
    <property type="molecule type" value="Genomic_DNA"/>
</dbReference>
<comment type="caution">
    <text evidence="2">The sequence shown here is derived from an EMBL/GenBank/DDBJ whole genome shotgun (WGS) entry which is preliminary data.</text>
</comment>
<reference evidence="2 3" key="1">
    <citation type="submission" date="2021-11" db="EMBL/GenBank/DDBJ databases">
        <title>Whole genome sequences of diphtheriae toxin producing Corynebacterium ulcerans isolates from cats in Osaka, Japan.</title>
        <authorList>
            <person name="Umeda K."/>
            <person name="Hirai Y."/>
        </authorList>
    </citation>
    <scope>NUCLEOTIDE SEQUENCE [LARGE SCALE GENOMIC DNA]</scope>
    <source>
        <strain evidence="2 3">12109B-1</strain>
    </source>
</reference>
<organism evidence="2 3">
    <name type="scientific">Corynebacterium ulcerans</name>
    <dbReference type="NCBI Taxonomy" id="65058"/>
    <lineage>
        <taxon>Bacteria</taxon>
        <taxon>Bacillati</taxon>
        <taxon>Actinomycetota</taxon>
        <taxon>Actinomycetes</taxon>
        <taxon>Mycobacteriales</taxon>
        <taxon>Corynebacteriaceae</taxon>
        <taxon>Corynebacterium</taxon>
    </lineage>
</organism>
<evidence type="ECO:0000256" key="1">
    <source>
        <dbReference type="SAM" id="Coils"/>
    </source>
</evidence>
<dbReference type="AlphaFoldDB" id="A0ABD0BH41"/>
<evidence type="ECO:0000313" key="3">
    <source>
        <dbReference type="Proteomes" id="UP001205910"/>
    </source>
</evidence>
<keyword evidence="1" id="KW-0175">Coiled coil</keyword>
<accession>A0ABD0BH41</accession>
<dbReference type="RefSeq" id="WP_014835737.1">
    <property type="nucleotide sequence ID" value="NZ_AP019662.1"/>
</dbReference>
<name>A0ABD0BH41_CORUL</name>
<protein>
    <submittedName>
        <fullName evidence="2">Uncharacterized protein</fullName>
    </submittedName>
</protein>